<dbReference type="GO" id="GO:0000009">
    <property type="term" value="F:alpha-1,6-mannosyltransferase activity"/>
    <property type="evidence" value="ECO:0007669"/>
    <property type="project" value="InterPro"/>
</dbReference>
<keyword evidence="2" id="KW-1133">Transmembrane helix</keyword>
<dbReference type="eggNOG" id="ENOG502R7TT">
    <property type="taxonomic scope" value="Eukaryota"/>
</dbReference>
<dbReference type="PANTHER" id="PTHR31834:SF8">
    <property type="entry name" value="TRANSFERASE, PUTATIVE (AFU_ORTHOLOGUE AFUA_6G14040)-RELATED"/>
    <property type="match status" value="1"/>
</dbReference>
<dbReference type="GO" id="GO:0006487">
    <property type="term" value="P:protein N-linked glycosylation"/>
    <property type="evidence" value="ECO:0007669"/>
    <property type="project" value="TreeGrafter"/>
</dbReference>
<dbReference type="KEGG" id="mbe:MBM_06532"/>
<evidence type="ECO:0000313" key="3">
    <source>
        <dbReference type="EMBL" id="EKD15316.1"/>
    </source>
</evidence>
<dbReference type="SUPFAM" id="SSF53448">
    <property type="entry name" value="Nucleotide-diphospho-sugar transferases"/>
    <property type="match status" value="1"/>
</dbReference>
<dbReference type="FunFam" id="3.90.550.20:FF:000004">
    <property type="entry name" value="Glycosyltransferase family 32 protein"/>
    <property type="match status" value="1"/>
</dbReference>
<keyword evidence="2" id="KW-0472">Membrane</keyword>
<dbReference type="Gene3D" id="3.90.550.20">
    <property type="match status" value="1"/>
</dbReference>
<dbReference type="EMBL" id="JH921442">
    <property type="protein sequence ID" value="EKD15316.1"/>
    <property type="molecule type" value="Genomic_DNA"/>
</dbReference>
<evidence type="ECO:0000313" key="4">
    <source>
        <dbReference type="Proteomes" id="UP000006753"/>
    </source>
</evidence>
<dbReference type="RefSeq" id="XP_007294421.1">
    <property type="nucleotide sequence ID" value="XM_007294359.1"/>
</dbReference>
<dbReference type="InterPro" id="IPR039367">
    <property type="entry name" value="Och1-like"/>
</dbReference>
<sequence length="464" mass="52169">MENLRASSLSVSPTRSKFVNRVPKQIQRCLPMYIAFIVFIILITNLDVWESSSTSIDIVKRNVAVQQQQYAAAAGSTKLPVIPETFPRKIWQTWKVDVLAFEERDLNRAMTWTKNNPGHRYEVLTDNNDMYYVETHFGRNGMNRPDIVDMYRSLTARIIKADLLRYLIMYADGGVYADIDVENLKPIERWLPKRFEEKDVDIVIGVEVDEPSFAAHPILGQKSRSFCQWTFMCKPGNPFMLRLIDGILDWLNGIAEKEGKAIGEIVLEFDDVITGTGPSAFTLAALAEMSKREGKEITWDTFHNLDEAVLVKGMLVMNVEAFAAGQGHSDSGDHNSRFALVKHLYHASAWTDAHPRHTHPAYGEVEKCNWDPECVAMWDVNTAAYEKLFEKDKAKLIEIKKATDEADRVKAQQQARFLEGLNKKEEAAKPKFDIPVLEAAIPAAGEQAPLADGGPAVAALLEAA</sequence>
<dbReference type="Proteomes" id="UP000006753">
    <property type="component" value="Unassembled WGS sequence"/>
</dbReference>
<dbReference type="PANTHER" id="PTHR31834">
    <property type="entry name" value="INITIATION-SPECIFIC ALPHA-1,6-MANNOSYLTRANSFERASE"/>
    <property type="match status" value="1"/>
</dbReference>
<dbReference type="AlphaFoldDB" id="K1WQM8"/>
<dbReference type="Pfam" id="PF04488">
    <property type="entry name" value="Gly_transf_sug"/>
    <property type="match status" value="1"/>
</dbReference>
<reference evidence="3 4" key="1">
    <citation type="journal article" date="2012" name="BMC Genomics">
        <title>Sequencing the genome of Marssonina brunnea reveals fungus-poplar co-evolution.</title>
        <authorList>
            <person name="Zhu S."/>
            <person name="Cao Y.-Z."/>
            <person name="Jiang C."/>
            <person name="Tan B.-Y."/>
            <person name="Wang Z."/>
            <person name="Feng S."/>
            <person name="Zhang L."/>
            <person name="Su X.-H."/>
            <person name="Brejova B."/>
            <person name="Vinar T."/>
            <person name="Xu M."/>
            <person name="Wang M.-X."/>
            <person name="Zhang S.-G."/>
            <person name="Huang M.-R."/>
            <person name="Wu R."/>
            <person name="Zhou Y."/>
        </authorList>
    </citation>
    <scope>NUCLEOTIDE SEQUENCE [LARGE SCALE GENOMIC DNA]</scope>
    <source>
        <strain evidence="3 4">MB_m1</strain>
    </source>
</reference>
<keyword evidence="2" id="KW-0812">Transmembrane</keyword>
<name>K1WQM8_MARBU</name>
<accession>K1WQM8</accession>
<dbReference type="InParanoid" id="K1WQM8"/>
<dbReference type="OMA" id="VTWDLFH"/>
<dbReference type="HOGENOM" id="CLU_022381_2_0_1"/>
<dbReference type="OrthoDB" id="409543at2759"/>
<dbReference type="InterPro" id="IPR029044">
    <property type="entry name" value="Nucleotide-diphossugar_trans"/>
</dbReference>
<proteinExistence type="inferred from homology"/>
<feature type="transmembrane region" description="Helical" evidence="2">
    <location>
        <begin position="30"/>
        <end position="49"/>
    </location>
</feature>
<evidence type="ECO:0000256" key="2">
    <source>
        <dbReference type="SAM" id="Phobius"/>
    </source>
</evidence>
<gene>
    <name evidence="3" type="ORF">MBM_06532</name>
</gene>
<dbReference type="GO" id="GO:0000136">
    <property type="term" value="C:mannan polymerase complex"/>
    <property type="evidence" value="ECO:0007669"/>
    <property type="project" value="TreeGrafter"/>
</dbReference>
<dbReference type="GeneID" id="18762467"/>
<organism evidence="3 4">
    <name type="scientific">Marssonina brunnea f. sp. multigermtubi (strain MB_m1)</name>
    <name type="common">Marssonina leaf spot fungus</name>
    <dbReference type="NCBI Taxonomy" id="1072389"/>
    <lineage>
        <taxon>Eukaryota</taxon>
        <taxon>Fungi</taxon>
        <taxon>Dikarya</taxon>
        <taxon>Ascomycota</taxon>
        <taxon>Pezizomycotina</taxon>
        <taxon>Leotiomycetes</taxon>
        <taxon>Helotiales</taxon>
        <taxon>Drepanopezizaceae</taxon>
        <taxon>Drepanopeziza</taxon>
    </lineage>
</organism>
<keyword evidence="3" id="KW-0808">Transferase</keyword>
<protein>
    <submittedName>
        <fullName evidence="3">Glycosyl transferase</fullName>
    </submittedName>
</protein>
<comment type="similarity">
    <text evidence="1">Belongs to the glycosyltransferase 32 family.</text>
</comment>
<keyword evidence="4" id="KW-1185">Reference proteome</keyword>
<evidence type="ECO:0000256" key="1">
    <source>
        <dbReference type="ARBA" id="ARBA00009003"/>
    </source>
</evidence>
<dbReference type="STRING" id="1072389.K1WQM8"/>
<dbReference type="InterPro" id="IPR007577">
    <property type="entry name" value="GlycoTrfase_DXD_sugar-bd_CS"/>
</dbReference>